<dbReference type="EMBL" id="CM042037">
    <property type="protein sequence ID" value="KAI3742682.1"/>
    <property type="molecule type" value="Genomic_DNA"/>
</dbReference>
<proteinExistence type="predicted"/>
<organism evidence="1 2">
    <name type="scientific">Smallanthus sonchifolius</name>
    <dbReference type="NCBI Taxonomy" id="185202"/>
    <lineage>
        <taxon>Eukaryota</taxon>
        <taxon>Viridiplantae</taxon>
        <taxon>Streptophyta</taxon>
        <taxon>Embryophyta</taxon>
        <taxon>Tracheophyta</taxon>
        <taxon>Spermatophyta</taxon>
        <taxon>Magnoliopsida</taxon>
        <taxon>eudicotyledons</taxon>
        <taxon>Gunneridae</taxon>
        <taxon>Pentapetalae</taxon>
        <taxon>asterids</taxon>
        <taxon>campanulids</taxon>
        <taxon>Asterales</taxon>
        <taxon>Asteraceae</taxon>
        <taxon>Asteroideae</taxon>
        <taxon>Heliantheae alliance</taxon>
        <taxon>Millerieae</taxon>
        <taxon>Smallanthus</taxon>
    </lineage>
</organism>
<keyword evidence="2" id="KW-1185">Reference proteome</keyword>
<reference evidence="2" key="1">
    <citation type="journal article" date="2022" name="Mol. Ecol. Resour.">
        <title>The genomes of chicory, endive, great burdock and yacon provide insights into Asteraceae palaeo-polyploidization history and plant inulin production.</title>
        <authorList>
            <person name="Fan W."/>
            <person name="Wang S."/>
            <person name="Wang H."/>
            <person name="Wang A."/>
            <person name="Jiang F."/>
            <person name="Liu H."/>
            <person name="Zhao H."/>
            <person name="Xu D."/>
            <person name="Zhang Y."/>
        </authorList>
    </citation>
    <scope>NUCLEOTIDE SEQUENCE [LARGE SCALE GENOMIC DNA]</scope>
    <source>
        <strain evidence="2">cv. Yunnan</strain>
    </source>
</reference>
<evidence type="ECO:0000313" key="1">
    <source>
        <dbReference type="EMBL" id="KAI3742682.1"/>
    </source>
</evidence>
<protein>
    <submittedName>
        <fullName evidence="1">Uncharacterized protein</fullName>
    </submittedName>
</protein>
<reference evidence="1 2" key="2">
    <citation type="journal article" date="2022" name="Mol. Ecol. Resour.">
        <title>The genomes of chicory, endive, great burdock and yacon provide insights into Asteraceae paleo-polyploidization history and plant inulin production.</title>
        <authorList>
            <person name="Fan W."/>
            <person name="Wang S."/>
            <person name="Wang H."/>
            <person name="Wang A."/>
            <person name="Jiang F."/>
            <person name="Liu H."/>
            <person name="Zhao H."/>
            <person name="Xu D."/>
            <person name="Zhang Y."/>
        </authorList>
    </citation>
    <scope>NUCLEOTIDE SEQUENCE [LARGE SCALE GENOMIC DNA]</scope>
    <source>
        <strain evidence="2">cv. Yunnan</strain>
        <tissue evidence="1">Leaves</tissue>
    </source>
</reference>
<name>A0ACB9D815_9ASTR</name>
<evidence type="ECO:0000313" key="2">
    <source>
        <dbReference type="Proteomes" id="UP001056120"/>
    </source>
</evidence>
<dbReference type="Proteomes" id="UP001056120">
    <property type="component" value="Linkage Group LG20"/>
</dbReference>
<comment type="caution">
    <text evidence="1">The sequence shown here is derived from an EMBL/GenBank/DDBJ whole genome shotgun (WGS) entry which is preliminary data.</text>
</comment>
<accession>A0ACB9D815</accession>
<sequence length="150" mass="17654">MTMRKLYHESPHIEPFKCENSEDAKLRHRLGRHEKNWVEELSSVLWAIRTTEKTSHGRTPFGLVFGIEAMIPAEIGVHSPRRTGFRNPSNKEDLMLNLELTEERRENARMKEAKYKKHLENYSDSRVRHKTLSPGDMVLRKNEDSRQQST</sequence>
<gene>
    <name evidence="1" type="ORF">L1987_60375</name>
</gene>